<comment type="subcellular location">
    <subcellularLocation>
        <location evidence="1">Cell membrane</location>
        <topology evidence="1">Peripheral membrane protein</topology>
    </subcellularLocation>
</comment>
<dbReference type="EMBL" id="AFZX01000137">
    <property type="protein sequence ID" value="EHL04135.1"/>
    <property type="molecule type" value="Genomic_DNA"/>
</dbReference>
<dbReference type="Pfam" id="PF00005">
    <property type="entry name" value="ABC_tran"/>
    <property type="match status" value="2"/>
</dbReference>
<evidence type="ECO:0000256" key="14">
    <source>
        <dbReference type="ARBA" id="ARBA00044143"/>
    </source>
</evidence>
<dbReference type="GO" id="GO:0015413">
    <property type="term" value="F:ABC-type nickel transporter activity"/>
    <property type="evidence" value="ECO:0007669"/>
    <property type="project" value="UniProtKB-EC"/>
</dbReference>
<dbReference type="GO" id="GO:0016887">
    <property type="term" value="F:ATP hydrolysis activity"/>
    <property type="evidence" value="ECO:0007669"/>
    <property type="project" value="InterPro"/>
</dbReference>
<keyword evidence="9" id="KW-0406">Ion transport</keyword>
<gene>
    <name evidence="17" type="ORF">HMPREF0322_05052</name>
</gene>
<feature type="domain" description="ABC transporter" evidence="16">
    <location>
        <begin position="318"/>
        <end position="560"/>
    </location>
</feature>
<dbReference type="PATRIC" id="fig|537010.4.peg.4700"/>
<reference evidence="17 18" key="1">
    <citation type="submission" date="2011-08" db="EMBL/GenBank/DDBJ databases">
        <authorList>
            <person name="Weinstock G."/>
            <person name="Sodergren E."/>
            <person name="Clifton S."/>
            <person name="Fulton L."/>
            <person name="Fulton B."/>
            <person name="Courtney L."/>
            <person name="Fronick C."/>
            <person name="Harrison M."/>
            <person name="Strong C."/>
            <person name="Farmer C."/>
            <person name="Delahaunty K."/>
            <person name="Markovic C."/>
            <person name="Hall O."/>
            <person name="Minx P."/>
            <person name="Tomlinson C."/>
            <person name="Mitreva M."/>
            <person name="Hou S."/>
            <person name="Chen J."/>
            <person name="Wollam A."/>
            <person name="Pepin K.H."/>
            <person name="Johnson M."/>
            <person name="Bhonagiri V."/>
            <person name="Zhang X."/>
            <person name="Suruliraj S."/>
            <person name="Warren W."/>
            <person name="Chinwalla A."/>
            <person name="Mardis E.R."/>
            <person name="Wilson R.K."/>
        </authorList>
    </citation>
    <scope>NUCLEOTIDE SEQUENCE [LARGE SCALE GENOMIC DNA]</scope>
    <source>
        <strain evidence="17 18">DP7</strain>
    </source>
</reference>
<dbReference type="InterPro" id="IPR027417">
    <property type="entry name" value="P-loop_NTPase"/>
</dbReference>
<evidence type="ECO:0000256" key="7">
    <source>
        <dbReference type="ARBA" id="ARBA00022840"/>
    </source>
</evidence>
<accession>G9XVM2</accession>
<dbReference type="PROSITE" id="PS50893">
    <property type="entry name" value="ABC_TRANSPORTER_2"/>
    <property type="match status" value="2"/>
</dbReference>
<dbReference type="PROSITE" id="PS00211">
    <property type="entry name" value="ABC_TRANSPORTER_1"/>
    <property type="match status" value="2"/>
</dbReference>
<dbReference type="Pfam" id="PF08352">
    <property type="entry name" value="oligo_HPY"/>
    <property type="match status" value="1"/>
</dbReference>
<evidence type="ECO:0000256" key="3">
    <source>
        <dbReference type="ARBA" id="ARBA00022448"/>
    </source>
</evidence>
<evidence type="ECO:0000256" key="5">
    <source>
        <dbReference type="ARBA" id="ARBA00022596"/>
    </source>
</evidence>
<keyword evidence="5" id="KW-0533">Nickel</keyword>
<evidence type="ECO:0000256" key="6">
    <source>
        <dbReference type="ARBA" id="ARBA00022741"/>
    </source>
</evidence>
<dbReference type="HOGENOM" id="CLU_000604_86_2_9"/>
<comment type="caution">
    <text evidence="17">The sequence shown here is derived from an EMBL/GenBank/DDBJ whole genome shotgun (WGS) entry which is preliminary data.</text>
</comment>
<dbReference type="InterPro" id="IPR013563">
    <property type="entry name" value="Oligopep_ABC_C"/>
</dbReference>
<dbReference type="InterPro" id="IPR003439">
    <property type="entry name" value="ABC_transporter-like_ATP-bd"/>
</dbReference>
<organism evidence="17 18">
    <name type="scientific">Desulfitobacterium hafniense DP7</name>
    <dbReference type="NCBI Taxonomy" id="537010"/>
    <lineage>
        <taxon>Bacteria</taxon>
        <taxon>Bacillati</taxon>
        <taxon>Bacillota</taxon>
        <taxon>Clostridia</taxon>
        <taxon>Eubacteriales</taxon>
        <taxon>Desulfitobacteriaceae</taxon>
        <taxon>Desulfitobacterium</taxon>
    </lineage>
</organism>
<evidence type="ECO:0000313" key="17">
    <source>
        <dbReference type="EMBL" id="EHL04135.1"/>
    </source>
</evidence>
<dbReference type="PANTHER" id="PTHR43297:SF13">
    <property type="entry name" value="NICKEL ABC TRANSPORTER, ATP-BINDING PROTEIN"/>
    <property type="match status" value="1"/>
</dbReference>
<evidence type="ECO:0000256" key="13">
    <source>
        <dbReference type="ARBA" id="ARBA00039098"/>
    </source>
</evidence>
<dbReference type="PANTHER" id="PTHR43297">
    <property type="entry name" value="OLIGOPEPTIDE TRANSPORT ATP-BINDING PROTEIN APPD"/>
    <property type="match status" value="1"/>
</dbReference>
<dbReference type="SMART" id="SM00382">
    <property type="entry name" value="AAA"/>
    <property type="match status" value="2"/>
</dbReference>
<dbReference type="NCBIfam" id="TIGR01727">
    <property type="entry name" value="oligo_HPY"/>
    <property type="match status" value="1"/>
</dbReference>
<evidence type="ECO:0000256" key="11">
    <source>
        <dbReference type="ARBA" id="ARBA00023136"/>
    </source>
</evidence>
<dbReference type="GO" id="GO:0016829">
    <property type="term" value="F:lyase activity"/>
    <property type="evidence" value="ECO:0007669"/>
    <property type="project" value="UniProtKB-KW"/>
</dbReference>
<keyword evidence="3" id="KW-0813">Transport</keyword>
<dbReference type="GO" id="GO:0015833">
    <property type="term" value="P:peptide transport"/>
    <property type="evidence" value="ECO:0007669"/>
    <property type="project" value="InterPro"/>
</dbReference>
<evidence type="ECO:0000313" key="18">
    <source>
        <dbReference type="Proteomes" id="UP000004416"/>
    </source>
</evidence>
<evidence type="ECO:0000256" key="12">
    <source>
        <dbReference type="ARBA" id="ARBA00038669"/>
    </source>
</evidence>
<dbReference type="InterPro" id="IPR050388">
    <property type="entry name" value="ABC_Ni/Peptide_Import"/>
</dbReference>
<evidence type="ECO:0000256" key="10">
    <source>
        <dbReference type="ARBA" id="ARBA00023112"/>
    </source>
</evidence>
<dbReference type="AlphaFoldDB" id="G9XVM2"/>
<comment type="catalytic activity">
    <reaction evidence="15">
        <text>Ni(2+)(out) + ATP + H2O = Ni(2+)(in) + ADP + phosphate + H(+)</text>
        <dbReference type="Rhea" id="RHEA:15557"/>
        <dbReference type="ChEBI" id="CHEBI:15377"/>
        <dbReference type="ChEBI" id="CHEBI:15378"/>
        <dbReference type="ChEBI" id="CHEBI:30616"/>
        <dbReference type="ChEBI" id="CHEBI:43474"/>
        <dbReference type="ChEBI" id="CHEBI:49786"/>
        <dbReference type="ChEBI" id="CHEBI:456216"/>
        <dbReference type="EC" id="7.2.2.11"/>
    </reaction>
    <physiologicalReaction direction="left-to-right" evidence="15">
        <dbReference type="Rhea" id="RHEA:15558"/>
    </physiologicalReaction>
</comment>
<keyword evidence="10" id="KW-0921">Nickel transport</keyword>
<protein>
    <recommendedName>
        <fullName evidence="14">Nickel import system ATP-binding protein NikD</fullName>
        <ecNumber evidence="13">7.2.2.11</ecNumber>
    </recommendedName>
</protein>
<evidence type="ECO:0000256" key="4">
    <source>
        <dbReference type="ARBA" id="ARBA00022475"/>
    </source>
</evidence>
<dbReference type="Proteomes" id="UP000004416">
    <property type="component" value="Unassembled WGS sequence"/>
</dbReference>
<keyword evidence="17" id="KW-0456">Lyase</keyword>
<comment type="subunit">
    <text evidence="12">The complex is composed of two ATP-binding proteins (NikD and NikE), two transmembrane proteins (NikB and NikC) and a solute-binding protein (NikA).</text>
</comment>
<feature type="domain" description="ABC transporter" evidence="16">
    <location>
        <begin position="5"/>
        <end position="251"/>
    </location>
</feature>
<dbReference type="GO" id="GO:0005524">
    <property type="term" value="F:ATP binding"/>
    <property type="evidence" value="ECO:0007669"/>
    <property type="project" value="UniProtKB-KW"/>
</dbReference>
<keyword evidence="6" id="KW-0547">Nucleotide-binding</keyword>
<evidence type="ECO:0000256" key="9">
    <source>
        <dbReference type="ARBA" id="ARBA00023065"/>
    </source>
</evidence>
<keyword evidence="11" id="KW-0472">Membrane</keyword>
<dbReference type="CDD" id="cd03257">
    <property type="entry name" value="ABC_NikE_OppD_transporters"/>
    <property type="match status" value="2"/>
</dbReference>
<dbReference type="FunFam" id="3.40.50.300:FF:000016">
    <property type="entry name" value="Oligopeptide ABC transporter ATP-binding component"/>
    <property type="match status" value="1"/>
</dbReference>
<evidence type="ECO:0000256" key="1">
    <source>
        <dbReference type="ARBA" id="ARBA00004202"/>
    </source>
</evidence>
<evidence type="ECO:0000256" key="8">
    <source>
        <dbReference type="ARBA" id="ARBA00022967"/>
    </source>
</evidence>
<dbReference type="SUPFAM" id="SSF52540">
    <property type="entry name" value="P-loop containing nucleoside triphosphate hydrolases"/>
    <property type="match status" value="2"/>
</dbReference>
<keyword evidence="4" id="KW-1003">Cell membrane</keyword>
<sequence>MMSVLEINNLYVRYKQDTDINAVHNVSLGLNSGECIGIIGESGSGKTTLAMSIMGLLENCAQVSGSICFEGRELIALSGQERDSYRWKRIAVAFQNSLDVLNPVISIGDQIGECLIRHLEMEKKEARARTENLIRMVGLDPSLAAAYPHQLSGGMRQRILIAMALSCDPDVLIVDEPTTSLDSVSKQEMVRLLLDLQQEKGFAMLVISHELPVIAAMTSRILVMYTGNVVEQGNTKDILHDPRHPYTRGLIYSSPSIHPYRDMWGIPGEIQITHEQQCPFYSRCNQRIEECLREHPVLEEVGEQRQVACLRGGIVTLLAGSGIEKAYHTKNRRVKACLDCNIEIKAGEVAALIGESGSGKTTLAGILSGIMDADSGEVYFEGRKVTGNSETAKPEGIQIVFQDPVSATNEHLTVREIVQEPLDILKKGERAERLQAVRTALGQVQLPYDDVFMRRRGHTLSGGQRQRVAIARALVMNPKLMIADEISSMLDPSNAANLLRLLKGLQNIRGFSMLYITHDIFLARKIADKVYVMRQGRIIEQGAASKVFDHPQEEYTRLLLGSATV</sequence>
<name>G9XVM2_DESHA</name>
<evidence type="ECO:0000256" key="15">
    <source>
        <dbReference type="ARBA" id="ARBA00048610"/>
    </source>
</evidence>
<evidence type="ECO:0000256" key="2">
    <source>
        <dbReference type="ARBA" id="ARBA00005417"/>
    </source>
</evidence>
<comment type="similarity">
    <text evidence="2">Belongs to the ABC transporter superfamily.</text>
</comment>
<dbReference type="Gene3D" id="3.40.50.300">
    <property type="entry name" value="P-loop containing nucleotide triphosphate hydrolases"/>
    <property type="match status" value="2"/>
</dbReference>
<keyword evidence="8" id="KW-1278">Translocase</keyword>
<evidence type="ECO:0000259" key="16">
    <source>
        <dbReference type="PROSITE" id="PS50893"/>
    </source>
</evidence>
<dbReference type="EC" id="7.2.2.11" evidence="13"/>
<dbReference type="InterPro" id="IPR017871">
    <property type="entry name" value="ABC_transporter-like_CS"/>
</dbReference>
<dbReference type="RefSeq" id="WP_005816900.1">
    <property type="nucleotide sequence ID" value="NZ_JH414491.1"/>
</dbReference>
<keyword evidence="7" id="KW-0067">ATP-binding</keyword>
<proteinExistence type="inferred from homology"/>
<dbReference type="GO" id="GO:0005886">
    <property type="term" value="C:plasma membrane"/>
    <property type="evidence" value="ECO:0007669"/>
    <property type="project" value="UniProtKB-SubCell"/>
</dbReference>
<dbReference type="NCBIfam" id="NF008453">
    <property type="entry name" value="PRK11308.1"/>
    <property type="match status" value="2"/>
</dbReference>
<dbReference type="InterPro" id="IPR003593">
    <property type="entry name" value="AAA+_ATPase"/>
</dbReference>